<keyword evidence="5" id="KW-0733">Signal recognition particle</keyword>
<evidence type="ECO:0008006" key="9">
    <source>
        <dbReference type="Google" id="ProtNLM"/>
    </source>
</evidence>
<keyword evidence="4" id="KW-0694">RNA-binding</keyword>
<dbReference type="Pfam" id="PF02290">
    <property type="entry name" value="SRP14"/>
    <property type="match status" value="1"/>
</dbReference>
<sequence>MKELDANGFISELNSILRDEKNKKPVRITIKRYFPDVKGCKKKRKEIENKRISDGSEDYHNLVRVTDGKRRKSKVVIKNKSDSNSFVSDLIRSLIKIDTQKKGQKMNTK</sequence>
<keyword evidence="8" id="KW-1185">Reference proteome</keyword>
<dbReference type="SUPFAM" id="SSF54762">
    <property type="entry name" value="Signal recognition particle alu RNA binding heterodimer, SRP9/14"/>
    <property type="match status" value="1"/>
</dbReference>
<accession>A0ABQ8PC73</accession>
<dbReference type="Gene3D" id="3.30.720.10">
    <property type="entry name" value="Signal recognition particle alu RNA binding heterodimer, srp9/1"/>
    <property type="match status" value="1"/>
</dbReference>
<reference evidence="7" key="1">
    <citation type="submission" date="2022-10" db="EMBL/GenBank/DDBJ databases">
        <title>Adaptive evolution leads to modifications in subtelomeric GC content in a zoonotic Cryptosporidium species.</title>
        <authorList>
            <person name="Li J."/>
            <person name="Feng Y."/>
            <person name="Xiao L."/>
        </authorList>
    </citation>
    <scope>NUCLEOTIDE SEQUENCE</scope>
    <source>
        <strain evidence="7">25894</strain>
    </source>
</reference>
<comment type="subcellular location">
    <subcellularLocation>
        <location evidence="1">Cytoplasm</location>
    </subcellularLocation>
</comment>
<evidence type="ECO:0000256" key="3">
    <source>
        <dbReference type="ARBA" id="ARBA00022490"/>
    </source>
</evidence>
<evidence type="ECO:0000256" key="6">
    <source>
        <dbReference type="ARBA" id="ARBA00023274"/>
    </source>
</evidence>
<keyword evidence="6" id="KW-0687">Ribonucleoprotein</keyword>
<dbReference type="InterPro" id="IPR003210">
    <property type="entry name" value="Signal_recog_particle_SRP14"/>
</dbReference>
<organism evidence="7 8">
    <name type="scientific">Cryptosporidium canis</name>
    <dbReference type="NCBI Taxonomy" id="195482"/>
    <lineage>
        <taxon>Eukaryota</taxon>
        <taxon>Sar</taxon>
        <taxon>Alveolata</taxon>
        <taxon>Apicomplexa</taxon>
        <taxon>Conoidasida</taxon>
        <taxon>Coccidia</taxon>
        <taxon>Eucoccidiorida</taxon>
        <taxon>Eimeriorina</taxon>
        <taxon>Cryptosporidiidae</taxon>
        <taxon>Cryptosporidium</taxon>
    </lineage>
</organism>
<proteinExistence type="inferred from homology"/>
<dbReference type="EMBL" id="JAPCXB010000036">
    <property type="protein sequence ID" value="KAJ1613311.1"/>
    <property type="molecule type" value="Genomic_DNA"/>
</dbReference>
<dbReference type="InterPro" id="IPR009018">
    <property type="entry name" value="Signal_recog_particle_SRP9/14"/>
</dbReference>
<evidence type="ECO:0000256" key="5">
    <source>
        <dbReference type="ARBA" id="ARBA00023135"/>
    </source>
</evidence>
<evidence type="ECO:0000313" key="8">
    <source>
        <dbReference type="Proteomes" id="UP001071777"/>
    </source>
</evidence>
<evidence type="ECO:0000256" key="1">
    <source>
        <dbReference type="ARBA" id="ARBA00004496"/>
    </source>
</evidence>
<evidence type="ECO:0000313" key="7">
    <source>
        <dbReference type="EMBL" id="KAJ1613311.1"/>
    </source>
</evidence>
<gene>
    <name evidence="7" type="ORF">OJ252_1010</name>
</gene>
<evidence type="ECO:0000256" key="4">
    <source>
        <dbReference type="ARBA" id="ARBA00022884"/>
    </source>
</evidence>
<protein>
    <recommendedName>
        <fullName evidence="9">Signal recognition particle subunit SRP14</fullName>
    </recommendedName>
</protein>
<evidence type="ECO:0000256" key="2">
    <source>
        <dbReference type="ARBA" id="ARBA00010349"/>
    </source>
</evidence>
<comment type="caution">
    <text evidence="7">The sequence shown here is derived from an EMBL/GenBank/DDBJ whole genome shotgun (WGS) entry which is preliminary data.</text>
</comment>
<dbReference type="Proteomes" id="UP001071777">
    <property type="component" value="Unassembled WGS sequence"/>
</dbReference>
<keyword evidence="3" id="KW-0963">Cytoplasm</keyword>
<name>A0ABQ8PC73_9CRYT</name>
<comment type="similarity">
    <text evidence="2">Belongs to the SRP14 family.</text>
</comment>